<feature type="domain" description="Solute-binding protein family 5" evidence="6">
    <location>
        <begin position="97"/>
        <end position="570"/>
    </location>
</feature>
<dbReference type="InterPro" id="IPR000914">
    <property type="entry name" value="SBP_5_dom"/>
</dbReference>
<comment type="similarity">
    <text evidence="2">Belongs to the bacterial solute-binding protein 5 family.</text>
</comment>
<dbReference type="AlphaFoldDB" id="A0A4V1AQB7"/>
<gene>
    <name evidence="7" type="primary">oppA</name>
    <name evidence="7" type="ORF">SGLAD_v1c07400</name>
</gene>
<dbReference type="SUPFAM" id="SSF53850">
    <property type="entry name" value="Periplasmic binding protein-like II"/>
    <property type="match status" value="1"/>
</dbReference>
<evidence type="ECO:0000256" key="3">
    <source>
        <dbReference type="ARBA" id="ARBA00022448"/>
    </source>
</evidence>
<evidence type="ECO:0000256" key="5">
    <source>
        <dbReference type="SAM" id="SignalP"/>
    </source>
</evidence>
<dbReference type="EMBL" id="CP038013">
    <property type="protein sequence ID" value="QBQ07939.1"/>
    <property type="molecule type" value="Genomic_DNA"/>
</dbReference>
<name>A0A4V1AQB7_9MOLU</name>
<protein>
    <submittedName>
        <fullName evidence="7">Oligopeptide transport system substrate-binding protein</fullName>
    </submittedName>
</protein>
<dbReference type="PANTHER" id="PTHR30290">
    <property type="entry name" value="PERIPLASMIC BINDING COMPONENT OF ABC TRANSPORTER"/>
    <property type="match status" value="1"/>
</dbReference>
<evidence type="ECO:0000313" key="8">
    <source>
        <dbReference type="Proteomes" id="UP000294309"/>
    </source>
</evidence>
<dbReference type="Proteomes" id="UP000294309">
    <property type="component" value="Chromosome"/>
</dbReference>
<feature type="signal peptide" evidence="5">
    <location>
        <begin position="1"/>
        <end position="24"/>
    </location>
</feature>
<evidence type="ECO:0000256" key="4">
    <source>
        <dbReference type="ARBA" id="ARBA00022729"/>
    </source>
</evidence>
<dbReference type="Gene3D" id="3.40.190.10">
    <property type="entry name" value="Periplasmic binding protein-like II"/>
    <property type="match status" value="1"/>
</dbReference>
<dbReference type="Pfam" id="PF00496">
    <property type="entry name" value="SBP_bac_5"/>
    <property type="match status" value="1"/>
</dbReference>
<dbReference type="GO" id="GO:0015833">
    <property type="term" value="P:peptide transport"/>
    <property type="evidence" value="ECO:0007669"/>
    <property type="project" value="TreeGrafter"/>
</dbReference>
<accession>A0A4V1AQB7</accession>
<dbReference type="PANTHER" id="PTHR30290:SF10">
    <property type="entry name" value="PERIPLASMIC OLIGOPEPTIDE-BINDING PROTEIN-RELATED"/>
    <property type="match status" value="1"/>
</dbReference>
<comment type="subcellular location">
    <subcellularLocation>
        <location evidence="1">Cell envelope</location>
    </subcellularLocation>
</comment>
<evidence type="ECO:0000256" key="2">
    <source>
        <dbReference type="ARBA" id="ARBA00005695"/>
    </source>
</evidence>
<dbReference type="GO" id="GO:0030313">
    <property type="term" value="C:cell envelope"/>
    <property type="evidence" value="ECO:0007669"/>
    <property type="project" value="UniProtKB-SubCell"/>
</dbReference>
<dbReference type="RefSeq" id="WP_166739171.1">
    <property type="nucleotide sequence ID" value="NZ_CP038013.1"/>
</dbReference>
<keyword evidence="3" id="KW-0813">Transport</keyword>
<dbReference type="KEGG" id="sgq:SGLAD_v1c07400"/>
<reference evidence="7 8" key="1">
    <citation type="submission" date="2019-03" db="EMBL/GenBank/DDBJ databases">
        <title>Complete genome sequence of Spiroplasma gladiatoris TG-1 (DSM 22552).</title>
        <authorList>
            <person name="Lin Y.-C."/>
            <person name="Chou L."/>
            <person name="Kuo C.-H."/>
        </authorList>
    </citation>
    <scope>NUCLEOTIDE SEQUENCE [LARGE SCALE GENOMIC DNA]</scope>
    <source>
        <strain evidence="7 8">TG-1</strain>
    </source>
</reference>
<dbReference type="InterPro" id="IPR039424">
    <property type="entry name" value="SBP_5"/>
</dbReference>
<keyword evidence="8" id="KW-1185">Reference proteome</keyword>
<evidence type="ECO:0000256" key="1">
    <source>
        <dbReference type="ARBA" id="ARBA00004196"/>
    </source>
</evidence>
<keyword evidence="4 5" id="KW-0732">Signal</keyword>
<dbReference type="PROSITE" id="PS51257">
    <property type="entry name" value="PROKAR_LIPOPROTEIN"/>
    <property type="match status" value="1"/>
</dbReference>
<dbReference type="Gene3D" id="3.90.76.10">
    <property type="entry name" value="Dipeptide-binding Protein, Domain 1"/>
    <property type="match status" value="1"/>
</dbReference>
<feature type="chain" id="PRO_5020421363" evidence="5">
    <location>
        <begin position="25"/>
        <end position="743"/>
    </location>
</feature>
<evidence type="ECO:0000259" key="6">
    <source>
        <dbReference type="Pfam" id="PF00496"/>
    </source>
</evidence>
<organism evidence="7 8">
    <name type="scientific">Spiroplasma gladiatoris</name>
    <dbReference type="NCBI Taxonomy" id="2143"/>
    <lineage>
        <taxon>Bacteria</taxon>
        <taxon>Bacillati</taxon>
        <taxon>Mycoplasmatota</taxon>
        <taxon>Mollicutes</taxon>
        <taxon>Entomoplasmatales</taxon>
        <taxon>Spiroplasmataceae</taxon>
        <taxon>Spiroplasma</taxon>
    </lineage>
</organism>
<proteinExistence type="inferred from homology"/>
<sequence length="743" mass="83735">MKKLLISLMSISLLSTVVTSSVVACKKGKDPAKTVVTTFGANPQKWLTAKTFNAEDNAVLANTNASPLATDQYGRIYGDLFSFTNTNYSAASVNVGKKSDDNKVWTYTLRSNATWSDYKGKLIRSVTNEDFINTAKYVLNPENASEVINIWKEFIEGANELYNEASVKGSNFDEIFNKYYSAKKLGIEAIDGNQVVFRLAKSAPYFESLLTYSCFSPIASETLSDPNTVNDFKKGFYSGQFVPTEFKKDSSIILDINPNYHFKDKTDLERVRMVFVEGSSSKTRELYEAGTINTFGVNPNDELGWDKYVGDPNDPLKTNGMVKYTSSPDDASSWLMFYNYLDADYVSGTGDAKTRGLRASRALQYKEVRQLIEAGINRTDWASYYSKVYDGKDAKISSQLRNTYVPSDFINFKGKSYLDYEVEALKDLKVTMSDNSEVKKIDLQDGSDFVRKLLAGSDDQNSDAFKTNFKELLDKVKDIKSKDAALKDGEIVLISAKDPTSANSVGVYKSEMIAQFNKLASGVIRIDEKQAVDWNGYTDMLKNGQSDLCFSSWSPDYQDPMTYSSTLKIDGDYEQYMRQQQLFGFKGFESIKGNGSASEAYKKLKSANESRYKELIVEQNGISELFESRFNYTNDVLEIDKTKEGEERYKGFAKLEAQTLYKDFLVMPFIRRSAKMSFSIGKTEPFRLSRVAFGSSSAKFFNSVYKTELLSADEIEALRVQYESKKAEVEKNPITNRDSDIWA</sequence>
<dbReference type="GO" id="GO:1904680">
    <property type="term" value="F:peptide transmembrane transporter activity"/>
    <property type="evidence" value="ECO:0007669"/>
    <property type="project" value="TreeGrafter"/>
</dbReference>
<evidence type="ECO:0000313" key="7">
    <source>
        <dbReference type="EMBL" id="QBQ07939.1"/>
    </source>
</evidence>
<dbReference type="Gene3D" id="3.10.105.10">
    <property type="entry name" value="Dipeptide-binding Protein, Domain 3"/>
    <property type="match status" value="1"/>
</dbReference>